<reference evidence="2 3" key="1">
    <citation type="submission" date="2020-07" db="EMBL/GenBank/DDBJ databases">
        <authorList>
            <person name="Feng X."/>
        </authorList>
    </citation>
    <scope>NUCLEOTIDE SEQUENCE [LARGE SCALE GENOMIC DNA]</scope>
    <source>
        <strain evidence="2 3">JCM14086</strain>
    </source>
</reference>
<proteinExistence type="predicted"/>
<evidence type="ECO:0000256" key="1">
    <source>
        <dbReference type="SAM" id="Phobius"/>
    </source>
</evidence>
<keyword evidence="3" id="KW-1185">Reference proteome</keyword>
<keyword evidence="1" id="KW-0812">Transmembrane</keyword>
<gene>
    <name evidence="2" type="ORF">H5P30_14330</name>
</gene>
<feature type="transmembrane region" description="Helical" evidence="1">
    <location>
        <begin position="6"/>
        <end position="22"/>
    </location>
</feature>
<keyword evidence="1" id="KW-1133">Transmembrane helix</keyword>
<name>A0A7X1AZV2_9BACT</name>
<keyword evidence="1" id="KW-0472">Membrane</keyword>
<comment type="caution">
    <text evidence="2">The sequence shown here is derived from an EMBL/GenBank/DDBJ whole genome shotgun (WGS) entry which is preliminary data.</text>
</comment>
<dbReference type="AlphaFoldDB" id="A0A7X1AZV2"/>
<dbReference type="Proteomes" id="UP000525652">
    <property type="component" value="Unassembled WGS sequence"/>
</dbReference>
<evidence type="ECO:0000313" key="2">
    <source>
        <dbReference type="EMBL" id="MBC2602957.1"/>
    </source>
</evidence>
<protein>
    <submittedName>
        <fullName evidence="2">Uncharacterized protein</fullName>
    </submittedName>
</protein>
<evidence type="ECO:0000313" key="3">
    <source>
        <dbReference type="Proteomes" id="UP000525652"/>
    </source>
</evidence>
<dbReference type="EMBL" id="JACHVA010000108">
    <property type="protein sequence ID" value="MBC2602957.1"/>
    <property type="molecule type" value="Genomic_DNA"/>
</dbReference>
<organism evidence="2 3">
    <name type="scientific">Puniceicoccus vermicola</name>
    <dbReference type="NCBI Taxonomy" id="388746"/>
    <lineage>
        <taxon>Bacteria</taxon>
        <taxon>Pseudomonadati</taxon>
        <taxon>Verrucomicrobiota</taxon>
        <taxon>Opitutia</taxon>
        <taxon>Puniceicoccales</taxon>
        <taxon>Puniceicoccaceae</taxon>
        <taxon>Puniceicoccus</taxon>
    </lineage>
</organism>
<accession>A0A7X1AZV2</accession>
<sequence length="142" mass="15385">MKLLTYGIISAPILAVGLYLFLSPKSHSSISTEDVDSSFTVSSEAPLALWSSGSAYALVTGEVNGTGLVRVVGNHGRDLKEFTVGPGIVELAYGGGEMWIEDFHLSYQPLSASQGHLTASVYCGTKMSETDWKRYHEILRKK</sequence>
<dbReference type="RefSeq" id="WP_185693615.1">
    <property type="nucleotide sequence ID" value="NZ_JACHVA010000108.1"/>
</dbReference>